<dbReference type="Pfam" id="PF01042">
    <property type="entry name" value="Ribonuc_L-PSP"/>
    <property type="match status" value="1"/>
</dbReference>
<dbReference type="GO" id="GO:0005829">
    <property type="term" value="C:cytosol"/>
    <property type="evidence" value="ECO:0007669"/>
    <property type="project" value="TreeGrafter"/>
</dbReference>
<dbReference type="OrthoDB" id="9808943at2"/>
<keyword evidence="2" id="KW-1185">Reference proteome</keyword>
<dbReference type="AlphaFoldDB" id="A0A366ETN0"/>
<dbReference type="InterPro" id="IPR035959">
    <property type="entry name" value="RutC-like_sf"/>
</dbReference>
<evidence type="ECO:0000313" key="2">
    <source>
        <dbReference type="Proteomes" id="UP000253529"/>
    </source>
</evidence>
<dbReference type="PANTHER" id="PTHR11803:SF39">
    <property type="entry name" value="2-IMINOBUTANOATE_2-IMINOPROPANOATE DEAMINASE"/>
    <property type="match status" value="1"/>
</dbReference>
<gene>
    <name evidence="1" type="ORF">DFR50_1337</name>
</gene>
<dbReference type="Proteomes" id="UP000253529">
    <property type="component" value="Unassembled WGS sequence"/>
</dbReference>
<dbReference type="RefSeq" id="WP_113891738.1">
    <property type="nucleotide sequence ID" value="NZ_QNRK01000033.1"/>
</dbReference>
<dbReference type="Gene3D" id="3.30.1330.40">
    <property type="entry name" value="RutC-like"/>
    <property type="match status" value="1"/>
</dbReference>
<accession>A0A366ETN0</accession>
<name>A0A366ETN0_9HYPH</name>
<sequence length="126" mass="13539">MQHFQTPDTKVLGLPFSAAVRVGDMLYLSGALGNRPGTLTLADGGMAGQARQTMENIGATLRHCGLGFDDVVKCTVMMADMSEWSEFNAVYVTYFTPGRLPARSAFGCNGLALGARLELECLARYP</sequence>
<dbReference type="InterPro" id="IPR006175">
    <property type="entry name" value="YjgF/YER057c/UK114"/>
</dbReference>
<organism evidence="1 2">
    <name type="scientific">Roseiarcus fermentans</name>
    <dbReference type="NCBI Taxonomy" id="1473586"/>
    <lineage>
        <taxon>Bacteria</taxon>
        <taxon>Pseudomonadati</taxon>
        <taxon>Pseudomonadota</taxon>
        <taxon>Alphaproteobacteria</taxon>
        <taxon>Hyphomicrobiales</taxon>
        <taxon>Roseiarcaceae</taxon>
        <taxon>Roseiarcus</taxon>
    </lineage>
</organism>
<dbReference type="CDD" id="cd00448">
    <property type="entry name" value="YjgF_YER057c_UK114_family"/>
    <property type="match status" value="1"/>
</dbReference>
<dbReference type="SUPFAM" id="SSF55298">
    <property type="entry name" value="YjgF-like"/>
    <property type="match status" value="1"/>
</dbReference>
<protein>
    <submittedName>
        <fullName evidence="1">Reactive intermediate/imine deaminase</fullName>
    </submittedName>
</protein>
<evidence type="ECO:0000313" key="1">
    <source>
        <dbReference type="EMBL" id="RBP05742.1"/>
    </source>
</evidence>
<reference evidence="1 2" key="1">
    <citation type="submission" date="2018-06" db="EMBL/GenBank/DDBJ databases">
        <title>Genomic Encyclopedia of Type Strains, Phase IV (KMG-IV): sequencing the most valuable type-strain genomes for metagenomic binning, comparative biology and taxonomic classification.</title>
        <authorList>
            <person name="Goeker M."/>
        </authorList>
    </citation>
    <scope>NUCLEOTIDE SEQUENCE [LARGE SCALE GENOMIC DNA]</scope>
    <source>
        <strain evidence="1 2">DSM 24875</strain>
    </source>
</reference>
<dbReference type="PANTHER" id="PTHR11803">
    <property type="entry name" value="2-IMINOBUTANOATE/2-IMINOPROPANOATE DEAMINASE RIDA"/>
    <property type="match status" value="1"/>
</dbReference>
<proteinExistence type="predicted"/>
<dbReference type="EMBL" id="QNRK01000033">
    <property type="protein sequence ID" value="RBP05742.1"/>
    <property type="molecule type" value="Genomic_DNA"/>
</dbReference>
<dbReference type="GO" id="GO:0019239">
    <property type="term" value="F:deaminase activity"/>
    <property type="evidence" value="ECO:0007669"/>
    <property type="project" value="TreeGrafter"/>
</dbReference>
<comment type="caution">
    <text evidence="1">The sequence shown here is derived from an EMBL/GenBank/DDBJ whole genome shotgun (WGS) entry which is preliminary data.</text>
</comment>